<accession>A0ABM7M8J0</accession>
<dbReference type="Proteomes" id="UP000676967">
    <property type="component" value="Chromosome"/>
</dbReference>
<dbReference type="EMBL" id="AP023356">
    <property type="protein sequence ID" value="BCJ47939.1"/>
    <property type="molecule type" value="Genomic_DNA"/>
</dbReference>
<evidence type="ECO:0000313" key="1">
    <source>
        <dbReference type="EMBL" id="BCJ47939.1"/>
    </source>
</evidence>
<proteinExistence type="predicted"/>
<name>A0ABM7M8J0_9ACTN</name>
<protein>
    <submittedName>
        <fullName evidence="1">Uncharacterized protein</fullName>
    </submittedName>
</protein>
<organism evidence="1 2">
    <name type="scientific">Actinoplanes ianthinogenes</name>
    <dbReference type="NCBI Taxonomy" id="122358"/>
    <lineage>
        <taxon>Bacteria</taxon>
        <taxon>Bacillati</taxon>
        <taxon>Actinomycetota</taxon>
        <taxon>Actinomycetes</taxon>
        <taxon>Micromonosporales</taxon>
        <taxon>Micromonosporaceae</taxon>
        <taxon>Actinoplanes</taxon>
    </lineage>
</organism>
<reference evidence="1 2" key="1">
    <citation type="submission" date="2020-08" db="EMBL/GenBank/DDBJ databases">
        <title>Whole genome shotgun sequence of Actinoplanes ianthinogenes NBRC 13996.</title>
        <authorList>
            <person name="Komaki H."/>
            <person name="Tamura T."/>
        </authorList>
    </citation>
    <scope>NUCLEOTIDE SEQUENCE [LARGE SCALE GENOMIC DNA]</scope>
    <source>
        <strain evidence="1 2">NBRC 13996</strain>
    </source>
</reference>
<gene>
    <name evidence="1" type="ORF">Aiant_85960</name>
</gene>
<keyword evidence="2" id="KW-1185">Reference proteome</keyword>
<sequence length="58" mass="6189">MIGLATGFTVGRPPTGLADAEQLAMEHVAIAGLTAGTTTRAYARALLQLDQWCLYERP</sequence>
<evidence type="ECO:0000313" key="2">
    <source>
        <dbReference type="Proteomes" id="UP000676967"/>
    </source>
</evidence>